<dbReference type="SUPFAM" id="SSF110069">
    <property type="entry name" value="ApaG-like"/>
    <property type="match status" value="1"/>
</dbReference>
<proteinExistence type="inferred from homology"/>
<dbReference type="NCBIfam" id="NF003967">
    <property type="entry name" value="PRK05461.1"/>
    <property type="match status" value="1"/>
</dbReference>
<comment type="caution">
    <text evidence="4">The sequence shown here is derived from an EMBL/GenBank/DDBJ whole genome shotgun (WGS) entry which is preliminary data.</text>
</comment>
<dbReference type="Proteomes" id="UP000324738">
    <property type="component" value="Unassembled WGS sequence"/>
</dbReference>
<evidence type="ECO:0000313" key="4">
    <source>
        <dbReference type="EMBL" id="KAA0972429.1"/>
    </source>
</evidence>
<evidence type="ECO:0000256" key="1">
    <source>
        <dbReference type="ARBA" id="ARBA00017693"/>
    </source>
</evidence>
<feature type="domain" description="ApaG" evidence="3">
    <location>
        <begin position="3"/>
        <end position="127"/>
    </location>
</feature>
<gene>
    <name evidence="2 4" type="primary">apaG</name>
    <name evidence="4" type="ORF">FPY71_04885</name>
</gene>
<evidence type="ECO:0000313" key="5">
    <source>
        <dbReference type="Proteomes" id="UP000324738"/>
    </source>
</evidence>
<dbReference type="InterPro" id="IPR023065">
    <property type="entry name" value="Uncharacterised_ApaG"/>
</dbReference>
<dbReference type="InterPro" id="IPR036767">
    <property type="entry name" value="ApaG_sf"/>
</dbReference>
<organism evidence="4 5">
    <name type="scientific">Aureimonas fodinaquatilis</name>
    <dbReference type="NCBI Taxonomy" id="2565783"/>
    <lineage>
        <taxon>Bacteria</taxon>
        <taxon>Pseudomonadati</taxon>
        <taxon>Pseudomonadota</taxon>
        <taxon>Alphaproteobacteria</taxon>
        <taxon>Hyphomicrobiales</taxon>
        <taxon>Aurantimonadaceae</taxon>
        <taxon>Aureimonas</taxon>
    </lineage>
</organism>
<dbReference type="AlphaFoldDB" id="A0A5B0E4S2"/>
<dbReference type="PANTHER" id="PTHR14289:SF16">
    <property type="entry name" value="POLYMERASE DELTA-INTERACTING PROTEIN 2"/>
    <property type="match status" value="1"/>
</dbReference>
<protein>
    <recommendedName>
        <fullName evidence="1 2">Protein ApaG</fullName>
    </recommendedName>
</protein>
<dbReference type="EMBL" id="VTWH01000001">
    <property type="protein sequence ID" value="KAA0972429.1"/>
    <property type="molecule type" value="Genomic_DNA"/>
</dbReference>
<dbReference type="PANTHER" id="PTHR14289">
    <property type="entry name" value="F-BOX ONLY PROTEIN 3"/>
    <property type="match status" value="1"/>
</dbReference>
<sequence length="130" mass="14460">MYKRTTAHITVTVTPAYLAEQSNPESGKWAFAYRVEIKNGSGEPVRLRSRYWHITDDRGHVEEVRGPGVLGEEPLLPPGNSYTYTSGCPLGTPSGFMRGHYNFERADGSMFQVAIPAFSLDIPAQNRTLN</sequence>
<evidence type="ECO:0000256" key="2">
    <source>
        <dbReference type="HAMAP-Rule" id="MF_00791"/>
    </source>
</evidence>
<name>A0A5B0E4S2_9HYPH</name>
<dbReference type="PROSITE" id="PS51087">
    <property type="entry name" value="APAG"/>
    <property type="match status" value="1"/>
</dbReference>
<dbReference type="InterPro" id="IPR007474">
    <property type="entry name" value="ApaG_domain"/>
</dbReference>
<dbReference type="HAMAP" id="MF_00791">
    <property type="entry name" value="ApaG"/>
    <property type="match status" value="1"/>
</dbReference>
<keyword evidence="5" id="KW-1185">Reference proteome</keyword>
<reference evidence="4 5" key="1">
    <citation type="submission" date="2019-08" db="EMBL/GenBank/DDBJ databases">
        <title>Aureimonas fodiniaquatilis sp. nov., isolated from a coal mine wastewater.</title>
        <authorList>
            <person name="Kim W."/>
        </authorList>
    </citation>
    <scope>NUCLEOTIDE SEQUENCE [LARGE SCALE GENOMIC DNA]</scope>
    <source>
        <strain evidence="4 5">CAU 1482</strain>
    </source>
</reference>
<accession>A0A5B0E4S2</accession>
<dbReference type="Pfam" id="PF04379">
    <property type="entry name" value="DUF525"/>
    <property type="match status" value="1"/>
</dbReference>
<evidence type="ECO:0000259" key="3">
    <source>
        <dbReference type="PROSITE" id="PS51087"/>
    </source>
</evidence>
<dbReference type="GO" id="GO:0070987">
    <property type="term" value="P:error-free translesion synthesis"/>
    <property type="evidence" value="ECO:0007669"/>
    <property type="project" value="TreeGrafter"/>
</dbReference>
<dbReference type="OrthoDB" id="9795226at2"/>
<dbReference type="RefSeq" id="WP_149298134.1">
    <property type="nucleotide sequence ID" value="NZ_VTWH01000001.1"/>
</dbReference>
<dbReference type="Gene3D" id="2.60.40.1470">
    <property type="entry name" value="ApaG domain"/>
    <property type="match status" value="1"/>
</dbReference>